<evidence type="ECO:0000313" key="3">
    <source>
        <dbReference type="Proteomes" id="UP000280104"/>
    </source>
</evidence>
<evidence type="ECO:0000256" key="1">
    <source>
        <dbReference type="SAM" id="MobiDB-lite"/>
    </source>
</evidence>
<evidence type="ECO:0000313" key="2">
    <source>
        <dbReference type="EMBL" id="SPT18358.1"/>
    </source>
</evidence>
<feature type="compositionally biased region" description="Polar residues" evidence="1">
    <location>
        <begin position="93"/>
        <end position="107"/>
    </location>
</feature>
<sequence>MREEWDIPSEKHFRNTGEDWLQILLSSVPKDVRAKILLLLWRCWHLRDNCIHEDGKEPVLVSAAYLSKMREEWKNVGEAGHVFVGKDCGLQTNSCPSTHTTQRNQWTAPPRGIAKN</sequence>
<feature type="region of interest" description="Disordered" evidence="1">
    <location>
        <begin position="93"/>
        <end position="116"/>
    </location>
</feature>
<proteinExistence type="predicted"/>
<organism evidence="2 3">
    <name type="scientific">Triticum aestivum</name>
    <name type="common">Wheat</name>
    <dbReference type="NCBI Taxonomy" id="4565"/>
    <lineage>
        <taxon>Eukaryota</taxon>
        <taxon>Viridiplantae</taxon>
        <taxon>Streptophyta</taxon>
        <taxon>Embryophyta</taxon>
        <taxon>Tracheophyta</taxon>
        <taxon>Spermatophyta</taxon>
        <taxon>Magnoliopsida</taxon>
        <taxon>Liliopsida</taxon>
        <taxon>Poales</taxon>
        <taxon>Poaceae</taxon>
        <taxon>BOP clade</taxon>
        <taxon>Pooideae</taxon>
        <taxon>Triticodae</taxon>
        <taxon>Triticeae</taxon>
        <taxon>Triticinae</taxon>
        <taxon>Triticum</taxon>
    </lineage>
</organism>
<accession>A0A7H4LIC0</accession>
<reference evidence="2 3" key="1">
    <citation type="submission" date="2018-05" db="EMBL/GenBank/DDBJ databases">
        <authorList>
            <person name="Thind KAUR A."/>
        </authorList>
    </citation>
    <scope>NUCLEOTIDE SEQUENCE [LARGE SCALE GENOMIC DNA]</scope>
</reference>
<dbReference type="AlphaFoldDB" id="A0A7H4LIC0"/>
<name>A0A7H4LIC0_WHEAT</name>
<dbReference type="EMBL" id="LS480641">
    <property type="protein sequence ID" value="SPT18358.1"/>
    <property type="molecule type" value="Genomic_DNA"/>
</dbReference>
<protein>
    <submittedName>
        <fullName evidence="2">Uncharacterized protein</fullName>
    </submittedName>
</protein>
<gene>
    <name evidence="2" type="ORF">CAMPLR22A2D_LOCUS2970</name>
</gene>
<dbReference type="Proteomes" id="UP000280104">
    <property type="component" value="Chromosome II"/>
</dbReference>